<feature type="signal peptide" evidence="1">
    <location>
        <begin position="1"/>
        <end position="21"/>
    </location>
</feature>
<organism evidence="2 3">
    <name type="scientific">Microbacterium mcarthurae</name>
    <dbReference type="NCBI Taxonomy" id="3035918"/>
    <lineage>
        <taxon>Bacteria</taxon>
        <taxon>Bacillati</taxon>
        <taxon>Actinomycetota</taxon>
        <taxon>Actinomycetes</taxon>
        <taxon>Micrococcales</taxon>
        <taxon>Microbacteriaceae</taxon>
        <taxon>Microbacterium</taxon>
    </lineage>
</organism>
<comment type="caution">
    <text evidence="2">The sequence shown here is derived from an EMBL/GenBank/DDBJ whole genome shotgun (WGS) entry which is preliminary data.</text>
</comment>
<feature type="chain" id="PRO_5045695886" description="Excalibur calcium-binding domain-containing protein" evidence="1">
    <location>
        <begin position="22"/>
        <end position="387"/>
    </location>
</feature>
<evidence type="ECO:0000256" key="1">
    <source>
        <dbReference type="SAM" id="SignalP"/>
    </source>
</evidence>
<evidence type="ECO:0008006" key="4">
    <source>
        <dbReference type="Google" id="ProtNLM"/>
    </source>
</evidence>
<evidence type="ECO:0000313" key="3">
    <source>
        <dbReference type="Proteomes" id="UP001630303"/>
    </source>
</evidence>
<dbReference type="RefSeq" id="WP_408905818.1">
    <property type="nucleotide sequence ID" value="NZ_JAROCE010000004.1"/>
</dbReference>
<name>A0ABW9GHN1_9MICO</name>
<dbReference type="Proteomes" id="UP001630303">
    <property type="component" value="Unassembled WGS sequence"/>
</dbReference>
<keyword evidence="1" id="KW-0732">Signal</keyword>
<gene>
    <name evidence="2" type="ORF">P5G46_12465</name>
</gene>
<dbReference type="EMBL" id="JAROCE010000004">
    <property type="protein sequence ID" value="MFM2721322.1"/>
    <property type="molecule type" value="Genomic_DNA"/>
</dbReference>
<evidence type="ECO:0000313" key="2">
    <source>
        <dbReference type="EMBL" id="MFM2721322.1"/>
    </source>
</evidence>
<accession>A0ABW9GHN1</accession>
<sequence>MALAAASATLVTLLVATPATAADANVTADVSTSCEGGTGTVSVSVQNDVDAVRRIDIAIDRGNDGEADFGDGPEFRPGENINFDYSGQPDGRYGVSVRAGDVVVLQRAVDIRCATPTAKYFVTAYDGTVWRVTDTEIRALGYEEWKSAGFPSPAPAPTDYVKYPWSTTVSAVTFFGQSRERWVWRHVSFAEWTRAGQPYPRNAGWIEGSTYYQWATSSQIFVQDVGGVRHALTYAEWRDSGFEPFQRRSNEGFVKLSWDDSIAFLTDVQRGQGGPIGFDRWRSEGYPQPSVAARFPGDQVWRTYGSPDIWYEGPTTFRRINGAEWAAMGRPAPTVRNIPPRPADKNCSSYGSQAQAQADFAYYYEAYGDVFGLDADRDGVACENHRY</sequence>
<keyword evidence="3" id="KW-1185">Reference proteome</keyword>
<reference evidence="2 3" key="1">
    <citation type="submission" date="2023-03" db="EMBL/GenBank/DDBJ databases">
        <title>MT1 and MT2 Draft Genomes of Novel Species.</title>
        <authorList>
            <person name="Venkateswaran K."/>
        </authorList>
    </citation>
    <scope>NUCLEOTIDE SEQUENCE [LARGE SCALE GENOMIC DNA]</scope>
    <source>
        <strain evidence="2 3">IF8SW-P5</strain>
    </source>
</reference>
<proteinExistence type="predicted"/>
<protein>
    <recommendedName>
        <fullName evidence="4">Excalibur calcium-binding domain-containing protein</fullName>
    </recommendedName>
</protein>